<name>A0A7X9RTW0_9BACT</name>
<dbReference type="GO" id="GO:0016746">
    <property type="term" value="F:acyltransferase activity"/>
    <property type="evidence" value="ECO:0007669"/>
    <property type="project" value="UniProtKB-KW"/>
</dbReference>
<evidence type="ECO:0000256" key="1">
    <source>
        <dbReference type="ARBA" id="ARBA00005189"/>
    </source>
</evidence>
<evidence type="ECO:0000256" key="5">
    <source>
        <dbReference type="ARBA" id="ARBA00023315"/>
    </source>
</evidence>
<keyword evidence="4" id="KW-0443">Lipid metabolism</keyword>
<evidence type="ECO:0000256" key="2">
    <source>
        <dbReference type="ARBA" id="ARBA00022516"/>
    </source>
</evidence>
<dbReference type="InterPro" id="IPR002123">
    <property type="entry name" value="Plipid/glycerol_acylTrfase"/>
</dbReference>
<dbReference type="CDD" id="cd07986">
    <property type="entry name" value="LPLAT_ACT14924-like"/>
    <property type="match status" value="1"/>
</dbReference>
<sequence>MMKELGTNKLVTELIMKTLGLSAINEMYTELSRFEGIELIEKSLDMLNISFEVSDEDLAKIPKEGAFISISNHPYGLLDGVLLLLMMNKVRPDFKVTANHFLEVMKPFQDLFISVDPFHKKQLNATSKVMKTLEEGNSIGLFPAGEVSTYYNSNKRIEDRPWTKSSIRLIQNANISVLPVYFHGVNSWMFHLLGKVHPSLRTMQIPKEFLNKKGNKVKIRIGQPIQPKDYQQYETIEEVSSYLRNKTYLLGEGLKSQKFLKPNKKIKTEAEPLFQPIPKEVLESEINDLSPSSLLFSQKQYDVYICPSEEIPYLLLEIGRLREKTFRDVGEGTNHSIDLDRFDEYYQHLFIWDKEESRVIGSYRIGKGDEIMEFVGKKGFYTNTLFKFKKEFTSILKQGIELGRSFVIKEKQKDAFPLFFLWKGINIYLKRNPHYRYMFGSVSISNDYSDASKDAIIYYSHKFLYDHELSHLIKPRKKYKITSNVQEFIDELTNKEYFNINELDKLLMEIDSKKYKVPVLIRQYIKLNGKIIGFNTDPKFNNCLDGFILVDVLNIPQKVTNQLN</sequence>
<dbReference type="Proteomes" id="UP000576082">
    <property type="component" value="Unassembled WGS sequence"/>
</dbReference>
<evidence type="ECO:0000259" key="6">
    <source>
        <dbReference type="SMART" id="SM00563"/>
    </source>
</evidence>
<dbReference type="AlphaFoldDB" id="A0A7X9RTW0"/>
<evidence type="ECO:0000313" key="7">
    <source>
        <dbReference type="EMBL" id="NME67892.1"/>
    </source>
</evidence>
<dbReference type="EMBL" id="JABANE010000016">
    <property type="protein sequence ID" value="NME67892.1"/>
    <property type="molecule type" value="Genomic_DNA"/>
</dbReference>
<reference evidence="7 8" key="1">
    <citation type="submission" date="2020-04" db="EMBL/GenBank/DDBJ databases">
        <title>Flammeovirga sp. SR4, a novel species isolated from seawater.</title>
        <authorList>
            <person name="Wang X."/>
        </authorList>
    </citation>
    <scope>NUCLEOTIDE SEQUENCE [LARGE SCALE GENOMIC DNA]</scope>
    <source>
        <strain evidence="7 8">ATCC 23126</strain>
    </source>
</reference>
<evidence type="ECO:0000256" key="3">
    <source>
        <dbReference type="ARBA" id="ARBA00022679"/>
    </source>
</evidence>
<organism evidence="7 8">
    <name type="scientific">Flammeovirga aprica JL-4</name>
    <dbReference type="NCBI Taxonomy" id="694437"/>
    <lineage>
        <taxon>Bacteria</taxon>
        <taxon>Pseudomonadati</taxon>
        <taxon>Bacteroidota</taxon>
        <taxon>Cytophagia</taxon>
        <taxon>Cytophagales</taxon>
        <taxon>Flammeovirgaceae</taxon>
        <taxon>Flammeovirga</taxon>
    </lineage>
</organism>
<keyword evidence="2" id="KW-0444">Lipid biosynthesis</keyword>
<dbReference type="InterPro" id="IPR016181">
    <property type="entry name" value="Acyl_CoA_acyltransferase"/>
</dbReference>
<dbReference type="SUPFAM" id="SSF69593">
    <property type="entry name" value="Glycerol-3-phosphate (1)-acyltransferase"/>
    <property type="match status" value="1"/>
</dbReference>
<dbReference type="InterPro" id="IPR045746">
    <property type="entry name" value="ACT14924-like_Acyltransf_dom"/>
</dbReference>
<dbReference type="RefSeq" id="WP_205959821.1">
    <property type="nucleotide sequence ID" value="NZ_JABANE010000016.1"/>
</dbReference>
<dbReference type="SMART" id="SM00563">
    <property type="entry name" value="PlsC"/>
    <property type="match status" value="1"/>
</dbReference>
<feature type="domain" description="Phospholipid/glycerol acyltransferase" evidence="6">
    <location>
        <begin position="67"/>
        <end position="185"/>
    </location>
</feature>
<dbReference type="Pfam" id="PF13444">
    <property type="entry name" value="Acetyltransf_5"/>
    <property type="match status" value="1"/>
</dbReference>
<proteinExistence type="predicted"/>
<dbReference type="GO" id="GO:0006629">
    <property type="term" value="P:lipid metabolic process"/>
    <property type="evidence" value="ECO:0007669"/>
    <property type="project" value="UniProtKB-KW"/>
</dbReference>
<keyword evidence="3 7" id="KW-0808">Transferase</keyword>
<protein>
    <submittedName>
        <fullName evidence="7">Lysophospholipid acyltransferase family protein</fullName>
    </submittedName>
</protein>
<evidence type="ECO:0000256" key="4">
    <source>
        <dbReference type="ARBA" id="ARBA00023098"/>
    </source>
</evidence>
<dbReference type="Pfam" id="PF19576">
    <property type="entry name" value="Acyltransf_2"/>
    <property type="match status" value="1"/>
</dbReference>
<dbReference type="InterPro" id="IPR052351">
    <property type="entry name" value="Ornithine_N-alpha-AT"/>
</dbReference>
<comment type="caution">
    <text evidence="7">The sequence shown here is derived from an EMBL/GenBank/DDBJ whole genome shotgun (WGS) entry which is preliminary data.</text>
</comment>
<dbReference type="SUPFAM" id="SSF55729">
    <property type="entry name" value="Acyl-CoA N-acyltransferases (Nat)"/>
    <property type="match status" value="1"/>
</dbReference>
<dbReference type="PANTHER" id="PTHR37323:SF1">
    <property type="entry name" value="L-ORNITHINE N(ALPHA)-ACYLTRANSFERASE"/>
    <property type="match status" value="1"/>
</dbReference>
<keyword evidence="8" id="KW-1185">Reference proteome</keyword>
<evidence type="ECO:0000313" key="8">
    <source>
        <dbReference type="Proteomes" id="UP000576082"/>
    </source>
</evidence>
<gene>
    <name evidence="7" type="ORF">HHU12_07950</name>
</gene>
<comment type="pathway">
    <text evidence="1">Lipid metabolism.</text>
</comment>
<accession>A0A7X9RTW0</accession>
<keyword evidence="5 7" id="KW-0012">Acyltransferase</keyword>
<dbReference type="PANTHER" id="PTHR37323">
    <property type="entry name" value="GCN5-RELATED N-ACETYLTRANSFERASE"/>
    <property type="match status" value="1"/>
</dbReference>